<dbReference type="SUPFAM" id="SSF103473">
    <property type="entry name" value="MFS general substrate transporter"/>
    <property type="match status" value="1"/>
</dbReference>
<protein>
    <submittedName>
        <fullName evidence="5">MFS transporter</fullName>
    </submittedName>
</protein>
<feature type="transmembrane region" description="Helical" evidence="4">
    <location>
        <begin position="104"/>
        <end position="124"/>
    </location>
</feature>
<reference evidence="5 6" key="1">
    <citation type="submission" date="2023-10" db="EMBL/GenBank/DDBJ databases">
        <title>Characteristics and mechanism of a salt-tolerant marine origin heterotrophic nitrifying- aerobic denitrifying bacteria Marinobacter xestospongiae HN1.</title>
        <authorList>
            <person name="Qi R."/>
        </authorList>
    </citation>
    <scope>NUCLEOTIDE SEQUENCE [LARGE SCALE GENOMIC DNA]</scope>
    <source>
        <strain evidence="5 6">HN1</strain>
    </source>
</reference>
<dbReference type="Gene3D" id="1.20.1250.20">
    <property type="entry name" value="MFS general substrate transporter like domains"/>
    <property type="match status" value="2"/>
</dbReference>
<dbReference type="InterPro" id="IPR011701">
    <property type="entry name" value="MFS"/>
</dbReference>
<feature type="transmembrane region" description="Helical" evidence="4">
    <location>
        <begin position="46"/>
        <end position="67"/>
    </location>
</feature>
<feature type="transmembrane region" description="Helical" evidence="4">
    <location>
        <begin position="79"/>
        <end position="97"/>
    </location>
</feature>
<organism evidence="5 6">
    <name type="scientific">Marinobacter xestospongiae</name>
    <dbReference type="NCBI Taxonomy" id="994319"/>
    <lineage>
        <taxon>Bacteria</taxon>
        <taxon>Pseudomonadati</taxon>
        <taxon>Pseudomonadota</taxon>
        <taxon>Gammaproteobacteria</taxon>
        <taxon>Pseudomonadales</taxon>
        <taxon>Marinobacteraceae</taxon>
        <taxon>Marinobacter</taxon>
    </lineage>
</organism>
<feature type="transmembrane region" description="Helical" evidence="4">
    <location>
        <begin position="336"/>
        <end position="357"/>
    </location>
</feature>
<feature type="transmembrane region" description="Helical" evidence="4">
    <location>
        <begin position="15"/>
        <end position="39"/>
    </location>
</feature>
<keyword evidence="6" id="KW-1185">Reference proteome</keyword>
<feature type="transmembrane region" description="Helical" evidence="4">
    <location>
        <begin position="245"/>
        <end position="266"/>
    </location>
</feature>
<gene>
    <name evidence="5" type="ORF">RYS15_12660</name>
</gene>
<accession>A0ABU3VZ06</accession>
<keyword evidence="2 4" id="KW-1133">Transmembrane helix</keyword>
<dbReference type="PANTHER" id="PTHR23542:SF1">
    <property type="entry name" value="MAJOR FACILITATOR SUPERFAMILY (MFS) PROFILE DOMAIN-CONTAINING PROTEIN"/>
    <property type="match status" value="1"/>
</dbReference>
<feature type="transmembrane region" description="Helical" evidence="4">
    <location>
        <begin position="171"/>
        <end position="188"/>
    </location>
</feature>
<feature type="transmembrane region" description="Helical" evidence="4">
    <location>
        <begin position="278"/>
        <end position="296"/>
    </location>
</feature>
<evidence type="ECO:0000256" key="3">
    <source>
        <dbReference type="ARBA" id="ARBA00023136"/>
    </source>
</evidence>
<keyword evidence="1 4" id="KW-0812">Transmembrane</keyword>
<feature type="transmembrane region" description="Helical" evidence="4">
    <location>
        <begin position="369"/>
        <end position="391"/>
    </location>
</feature>
<sequence>MANPYRALFQHPGTLAFASAGLVARMPLSMAGIGLITMLSQQRGSYWLAGAVAATFTVTMALAAPQVSRWVDRYGQGRVLPPVTALSVVAMLALLLASHFQAPAWTLFPLAVLAGFMPSMPAMVRARWTELYRGTPKLATAYSLESVLDEVSFIVGPPLAVGASVALFPEAGPLLAVLMLAAGVVALVRQRATEPPAHGASAGAQPSAMGLASVRALVMTLVALGVIVGAIDVISVAFAEAQGQPAAASVVLSVYAVGSCLAGLAFGALNPAWPLPRLLVWCAFATAVTALPLLWVDHTVTLAAVLFLCGGFFAPTMIVAMRLVETLVSPAQLTEGLTWLITGLGVGVAGGAAVAGWVVDQAGVSTALWAPVVAGALAWLLALGCCAVVRLNRLGIEQSRSGEGQPGRA</sequence>
<evidence type="ECO:0000313" key="6">
    <source>
        <dbReference type="Proteomes" id="UP001269819"/>
    </source>
</evidence>
<feature type="transmembrane region" description="Helical" evidence="4">
    <location>
        <begin position="302"/>
        <end position="324"/>
    </location>
</feature>
<comment type="caution">
    <text evidence="5">The sequence shown here is derived from an EMBL/GenBank/DDBJ whole genome shotgun (WGS) entry which is preliminary data.</text>
</comment>
<dbReference type="PANTHER" id="PTHR23542">
    <property type="match status" value="1"/>
</dbReference>
<dbReference type="EMBL" id="JAWIIJ010000008">
    <property type="protein sequence ID" value="MDV2079537.1"/>
    <property type="molecule type" value="Genomic_DNA"/>
</dbReference>
<evidence type="ECO:0000256" key="4">
    <source>
        <dbReference type="SAM" id="Phobius"/>
    </source>
</evidence>
<proteinExistence type="predicted"/>
<feature type="transmembrane region" description="Helical" evidence="4">
    <location>
        <begin position="216"/>
        <end position="239"/>
    </location>
</feature>
<evidence type="ECO:0000313" key="5">
    <source>
        <dbReference type="EMBL" id="MDV2079537.1"/>
    </source>
</evidence>
<name>A0ABU3VZ06_9GAMM</name>
<dbReference type="Pfam" id="PF07690">
    <property type="entry name" value="MFS_1"/>
    <property type="match status" value="1"/>
</dbReference>
<evidence type="ECO:0000256" key="1">
    <source>
        <dbReference type="ARBA" id="ARBA00022692"/>
    </source>
</evidence>
<dbReference type="RefSeq" id="WP_316974212.1">
    <property type="nucleotide sequence ID" value="NZ_JAWIIJ010000008.1"/>
</dbReference>
<dbReference type="Proteomes" id="UP001269819">
    <property type="component" value="Unassembled WGS sequence"/>
</dbReference>
<evidence type="ECO:0000256" key="2">
    <source>
        <dbReference type="ARBA" id="ARBA00022989"/>
    </source>
</evidence>
<keyword evidence="3 4" id="KW-0472">Membrane</keyword>
<dbReference type="InterPro" id="IPR036259">
    <property type="entry name" value="MFS_trans_sf"/>
</dbReference>